<reference evidence="2 3" key="1">
    <citation type="submission" date="2018-07" db="EMBL/GenBank/DDBJ databases">
        <title>Genomic Encyclopedia of Type Strains, Phase III (KMG-III): the genomes of soil and plant-associated and newly described type strains.</title>
        <authorList>
            <person name="Whitman W."/>
        </authorList>
    </citation>
    <scope>NUCLEOTIDE SEQUENCE [LARGE SCALE GENOMIC DNA]</scope>
    <source>
        <strain evidence="2 3">CECT 7506</strain>
    </source>
</reference>
<dbReference type="GO" id="GO:0003677">
    <property type="term" value="F:DNA binding"/>
    <property type="evidence" value="ECO:0007669"/>
    <property type="project" value="InterPro"/>
</dbReference>
<evidence type="ECO:0000313" key="3">
    <source>
        <dbReference type="Proteomes" id="UP000252415"/>
    </source>
</evidence>
<dbReference type="InterPro" id="IPR010982">
    <property type="entry name" value="Lambda_DNA-bd_dom_sf"/>
</dbReference>
<dbReference type="InterPro" id="IPR001387">
    <property type="entry name" value="Cro/C1-type_HTH"/>
</dbReference>
<dbReference type="OrthoDB" id="7568952at2"/>
<dbReference type="Gene3D" id="1.10.260.40">
    <property type="entry name" value="lambda repressor-like DNA-binding domains"/>
    <property type="match status" value="1"/>
</dbReference>
<dbReference type="CDD" id="cd00093">
    <property type="entry name" value="HTH_XRE"/>
    <property type="match status" value="1"/>
</dbReference>
<name>A0A368VJR7_9BACL</name>
<evidence type="ECO:0000313" key="2">
    <source>
        <dbReference type="EMBL" id="RCW41568.1"/>
    </source>
</evidence>
<dbReference type="Proteomes" id="UP000252415">
    <property type="component" value="Unassembled WGS sequence"/>
</dbReference>
<comment type="caution">
    <text evidence="2">The sequence shown here is derived from an EMBL/GenBank/DDBJ whole genome shotgun (WGS) entry which is preliminary data.</text>
</comment>
<proteinExistence type="predicted"/>
<accession>A0A368VJR7</accession>
<keyword evidence="3" id="KW-1185">Reference proteome</keyword>
<dbReference type="Pfam" id="PF01381">
    <property type="entry name" value="HTH_3"/>
    <property type="match status" value="1"/>
</dbReference>
<feature type="domain" description="HTH cro/C1-type" evidence="1">
    <location>
        <begin position="14"/>
        <end position="62"/>
    </location>
</feature>
<dbReference type="RefSeq" id="WP_114383668.1">
    <property type="nucleotide sequence ID" value="NZ_QPJD01000022.1"/>
</dbReference>
<evidence type="ECO:0000259" key="1">
    <source>
        <dbReference type="Pfam" id="PF01381"/>
    </source>
</evidence>
<dbReference type="SUPFAM" id="SSF47413">
    <property type="entry name" value="lambda repressor-like DNA-binding domains"/>
    <property type="match status" value="1"/>
</dbReference>
<sequence>MFGLGKPRSKFGKWLDKKGIKQQWVAEKSKVSRGTISQLAIDDSRSPTYKNAVKLIKVLREIDPSIRADQFWDI</sequence>
<dbReference type="AlphaFoldDB" id="A0A368VJR7"/>
<protein>
    <submittedName>
        <fullName evidence="2">Helix-turn-helix protein</fullName>
    </submittedName>
</protein>
<organism evidence="2 3">
    <name type="scientific">Paenibacillus prosopidis</name>
    <dbReference type="NCBI Taxonomy" id="630520"/>
    <lineage>
        <taxon>Bacteria</taxon>
        <taxon>Bacillati</taxon>
        <taxon>Bacillota</taxon>
        <taxon>Bacilli</taxon>
        <taxon>Bacillales</taxon>
        <taxon>Paenibacillaceae</taxon>
        <taxon>Paenibacillus</taxon>
    </lineage>
</organism>
<gene>
    <name evidence="2" type="ORF">DFP97_1224</name>
</gene>
<dbReference type="EMBL" id="QPJD01000022">
    <property type="protein sequence ID" value="RCW41568.1"/>
    <property type="molecule type" value="Genomic_DNA"/>
</dbReference>